<accession>A0A6A4QE21</accession>
<name>A0A6A4QE21_LUPAL</name>
<reference evidence="2" key="1">
    <citation type="journal article" date="2020" name="Nat. Commun.">
        <title>Genome sequence of the cluster root forming white lupin.</title>
        <authorList>
            <person name="Hufnagel B."/>
            <person name="Marques A."/>
            <person name="Soriano A."/>
            <person name="Marques L."/>
            <person name="Divol F."/>
            <person name="Doumas P."/>
            <person name="Sallet E."/>
            <person name="Mancinotti D."/>
            <person name="Carrere S."/>
            <person name="Marande W."/>
            <person name="Arribat S."/>
            <person name="Keller J."/>
            <person name="Huneau C."/>
            <person name="Blein T."/>
            <person name="Aime D."/>
            <person name="Laguerre M."/>
            <person name="Taylor J."/>
            <person name="Schubert V."/>
            <person name="Nelson M."/>
            <person name="Geu-Flores F."/>
            <person name="Crespi M."/>
            <person name="Gallardo-Guerrero K."/>
            <person name="Delaux P.-M."/>
            <person name="Salse J."/>
            <person name="Berges H."/>
            <person name="Guyot R."/>
            <person name="Gouzy J."/>
            <person name="Peret B."/>
        </authorList>
    </citation>
    <scope>NUCLEOTIDE SEQUENCE [LARGE SCALE GENOMIC DNA]</scope>
    <source>
        <strain evidence="2">cv. Amiga</strain>
    </source>
</reference>
<proteinExistence type="predicted"/>
<dbReference type="OrthoDB" id="1931260at2759"/>
<dbReference type="InterPro" id="IPR045882">
    <property type="entry name" value="GPT1/2"/>
</dbReference>
<dbReference type="GO" id="GO:0008017">
    <property type="term" value="F:microtubule binding"/>
    <property type="evidence" value="ECO:0007669"/>
    <property type="project" value="InterPro"/>
</dbReference>
<keyword evidence="2" id="KW-1185">Reference proteome</keyword>
<dbReference type="AlphaFoldDB" id="A0A6A4QE21"/>
<evidence type="ECO:0000313" key="2">
    <source>
        <dbReference type="Proteomes" id="UP000447434"/>
    </source>
</evidence>
<dbReference type="Proteomes" id="UP000447434">
    <property type="component" value="Chromosome 6"/>
</dbReference>
<protein>
    <submittedName>
        <fullName evidence="1">Uncharacterized protein</fullName>
    </submittedName>
</protein>
<gene>
    <name evidence="1" type="ORF">Lalb_Chr06g0171401</name>
</gene>
<dbReference type="EMBL" id="WOCE01000006">
    <property type="protein sequence ID" value="KAE9612288.1"/>
    <property type="molecule type" value="Genomic_DNA"/>
</dbReference>
<dbReference type="PANTHER" id="PTHR33737:SF2">
    <property type="entry name" value="OS12G0102700 PROTEIN"/>
    <property type="match status" value="1"/>
</dbReference>
<evidence type="ECO:0000313" key="1">
    <source>
        <dbReference type="EMBL" id="KAE9612288.1"/>
    </source>
</evidence>
<sequence>MCHCKCHIACSGVLDPEELRSIIEGADKNEMCGLWLPPWTVEEAHKSCESISTVESDGFTVESLEADLFDDVRASIENSEWLSNVGSPNRKVLSTGGDCKFLPSAP</sequence>
<organism evidence="1 2">
    <name type="scientific">Lupinus albus</name>
    <name type="common">White lupine</name>
    <name type="synonym">Lupinus termis</name>
    <dbReference type="NCBI Taxonomy" id="3870"/>
    <lineage>
        <taxon>Eukaryota</taxon>
        <taxon>Viridiplantae</taxon>
        <taxon>Streptophyta</taxon>
        <taxon>Embryophyta</taxon>
        <taxon>Tracheophyta</taxon>
        <taxon>Spermatophyta</taxon>
        <taxon>Magnoliopsida</taxon>
        <taxon>eudicotyledons</taxon>
        <taxon>Gunneridae</taxon>
        <taxon>Pentapetalae</taxon>
        <taxon>rosids</taxon>
        <taxon>fabids</taxon>
        <taxon>Fabales</taxon>
        <taxon>Fabaceae</taxon>
        <taxon>Papilionoideae</taxon>
        <taxon>50 kb inversion clade</taxon>
        <taxon>genistoids sensu lato</taxon>
        <taxon>core genistoids</taxon>
        <taxon>Genisteae</taxon>
        <taxon>Lupinus</taxon>
    </lineage>
</organism>
<comment type="caution">
    <text evidence="1">The sequence shown here is derived from an EMBL/GenBank/DDBJ whole genome shotgun (WGS) entry which is preliminary data.</text>
</comment>
<dbReference type="PANTHER" id="PTHR33737">
    <property type="entry name" value="OS05G0121800 PROTEIN"/>
    <property type="match status" value="1"/>
</dbReference>